<proteinExistence type="predicted"/>
<sequence>MSIIGKANAKYVKKDFWYDLPKELIAQEPADPRDSARLMVLSQKDDSIQHRIFRDLPEYLEPGDLLVVNNSKVLPARHRGCQAAYRCCVRAAASAAGQGRSVGVPGKARQADAARHQGQFW</sequence>
<evidence type="ECO:0000256" key="2">
    <source>
        <dbReference type="ARBA" id="ARBA00022679"/>
    </source>
</evidence>
<reference evidence="6" key="1">
    <citation type="submission" date="2009-08" db="EMBL/GenBank/DDBJ databases">
        <authorList>
            <person name="Weinstock G."/>
            <person name="Sodergren E."/>
            <person name="Clifton S."/>
            <person name="Fulton L."/>
            <person name="Fulton B."/>
            <person name="Courtney L."/>
            <person name="Fronick C."/>
            <person name="Harrison M."/>
            <person name="Strong C."/>
            <person name="Farmer C."/>
            <person name="Delahaunty K."/>
            <person name="Markovic C."/>
            <person name="Hall O."/>
            <person name="Minx P."/>
            <person name="Tomlinson C."/>
            <person name="Mitreva M."/>
            <person name="Nelson J."/>
            <person name="Hou S."/>
            <person name="Wollam A."/>
            <person name="Pepin K.H."/>
            <person name="Johnson M."/>
            <person name="Bhonagiri V."/>
            <person name="Nash W.E."/>
            <person name="Warren W."/>
            <person name="Chinwalla A."/>
            <person name="Mardis E.R."/>
            <person name="Wilson R.K."/>
        </authorList>
    </citation>
    <scope>NUCLEOTIDE SEQUENCE [LARGE SCALE GENOMIC DNA]</scope>
    <source>
        <strain evidence="6">A2-165</strain>
    </source>
</reference>
<comment type="caution">
    <text evidence="6">The sequence shown here is derived from an EMBL/GenBank/DDBJ whole genome shotgun (WGS) entry which is preliminary data.</text>
</comment>
<evidence type="ECO:0000256" key="3">
    <source>
        <dbReference type="ARBA" id="ARBA00022691"/>
    </source>
</evidence>
<organism evidence="6 7">
    <name type="scientific">Faecalibacterium duncaniae (strain DSM 17677 / JCM 31915 / A2-165)</name>
    <name type="common">Faecalibacterium prausnitzii</name>
    <dbReference type="NCBI Taxonomy" id="411483"/>
    <lineage>
        <taxon>Bacteria</taxon>
        <taxon>Bacillati</taxon>
        <taxon>Bacillota</taxon>
        <taxon>Clostridia</taxon>
        <taxon>Eubacteriales</taxon>
        <taxon>Oscillospiraceae</taxon>
        <taxon>Faecalibacterium</taxon>
    </lineage>
</organism>
<dbReference type="Pfam" id="PF02547">
    <property type="entry name" value="Queuosine_synth"/>
    <property type="match status" value="1"/>
</dbReference>
<dbReference type="InterPro" id="IPR003699">
    <property type="entry name" value="QueA"/>
</dbReference>
<dbReference type="InterPro" id="IPR036100">
    <property type="entry name" value="QueA_sf"/>
</dbReference>
<dbReference type="SUPFAM" id="SSF111337">
    <property type="entry name" value="QueA-like"/>
    <property type="match status" value="1"/>
</dbReference>
<dbReference type="STRING" id="411483.FAEPRAA2165_02315"/>
<keyword evidence="4" id="KW-0671">Queuosine biosynthesis</keyword>
<evidence type="ECO:0000256" key="4">
    <source>
        <dbReference type="ARBA" id="ARBA00022785"/>
    </source>
</evidence>
<keyword evidence="3" id="KW-0949">S-adenosyl-L-methionine</keyword>
<feature type="region of interest" description="Disordered" evidence="5">
    <location>
        <begin position="99"/>
        <end position="121"/>
    </location>
</feature>
<protein>
    <submittedName>
        <fullName evidence="6">S-adenosylmethionine:tRNA ribosyltransferase-isomerase</fullName>
    </submittedName>
</protein>
<dbReference type="EMBL" id="ACOP02000064">
    <property type="protein sequence ID" value="EEU96054.1"/>
    <property type="molecule type" value="Genomic_DNA"/>
</dbReference>
<dbReference type="InterPro" id="IPR042118">
    <property type="entry name" value="QueA_dom1"/>
</dbReference>
<dbReference type="eggNOG" id="COG0809">
    <property type="taxonomic scope" value="Bacteria"/>
</dbReference>
<gene>
    <name evidence="6" type="ORF">FAEPRAA2165_02315</name>
</gene>
<evidence type="ECO:0000256" key="1">
    <source>
        <dbReference type="ARBA" id="ARBA00022490"/>
    </source>
</evidence>
<dbReference type="AlphaFoldDB" id="C7H7N1"/>
<keyword evidence="1" id="KW-0963">Cytoplasm</keyword>
<evidence type="ECO:0000313" key="7">
    <source>
        <dbReference type="Proteomes" id="UP000004619"/>
    </source>
</evidence>
<dbReference type="Gene3D" id="3.40.1780.10">
    <property type="entry name" value="QueA-like"/>
    <property type="match status" value="1"/>
</dbReference>
<name>C7H7N1_FAED2</name>
<evidence type="ECO:0000256" key="5">
    <source>
        <dbReference type="SAM" id="MobiDB-lite"/>
    </source>
</evidence>
<dbReference type="Proteomes" id="UP000004619">
    <property type="component" value="Unassembled WGS sequence"/>
</dbReference>
<keyword evidence="7" id="KW-1185">Reference proteome</keyword>
<dbReference type="HOGENOM" id="CLU_2034586_0_0_9"/>
<accession>C7H7N1</accession>
<keyword evidence="2" id="KW-0808">Transferase</keyword>
<dbReference type="GO" id="GO:0051075">
    <property type="term" value="F:S-adenosylmethionine:tRNA ribosyltransferase-isomerase activity"/>
    <property type="evidence" value="ECO:0007669"/>
    <property type="project" value="TreeGrafter"/>
</dbReference>
<evidence type="ECO:0000313" key="6">
    <source>
        <dbReference type="EMBL" id="EEU96054.1"/>
    </source>
</evidence>
<dbReference type="GO" id="GO:0008616">
    <property type="term" value="P:tRNA queuosine(34) biosynthetic process"/>
    <property type="evidence" value="ECO:0007669"/>
    <property type="project" value="UniProtKB-KW"/>
</dbReference>
<dbReference type="PANTHER" id="PTHR30307">
    <property type="entry name" value="S-ADENOSYLMETHIONINE:TRNA RIBOSYLTRANSFERASE-ISOMERASE"/>
    <property type="match status" value="1"/>
</dbReference>
<dbReference type="PANTHER" id="PTHR30307:SF0">
    <property type="entry name" value="S-ADENOSYLMETHIONINE:TRNA RIBOSYLTRANSFERASE-ISOMERASE"/>
    <property type="match status" value="1"/>
</dbReference>